<evidence type="ECO:0008006" key="3">
    <source>
        <dbReference type="Google" id="ProtNLM"/>
    </source>
</evidence>
<evidence type="ECO:0000313" key="2">
    <source>
        <dbReference type="Proteomes" id="UP001259982"/>
    </source>
</evidence>
<dbReference type="Proteomes" id="UP001259982">
    <property type="component" value="Unassembled WGS sequence"/>
</dbReference>
<keyword evidence="2" id="KW-1185">Reference proteome</keyword>
<dbReference type="EMBL" id="JAVRHY010000007">
    <property type="protein sequence ID" value="MDT0618660.1"/>
    <property type="molecule type" value="Genomic_DNA"/>
</dbReference>
<gene>
    <name evidence="1" type="ORF">RM531_09235</name>
</gene>
<sequence length="139" mass="15106">MTPERFQTLLDRRGITITVWPWHDRLAARRLLAKSADARNRLAKAQAMDAALGEWASCPVEPTLRDRLAAIPDRHPVSIRPASAGHEPIRPLWWAGGALATASLLTGLVLGSTLFAPAEDVVDIAGLAYGDTYLTELSQ</sequence>
<dbReference type="RefSeq" id="WP_311658826.1">
    <property type="nucleotide sequence ID" value="NZ_JAVRHY010000007.1"/>
</dbReference>
<organism evidence="1 2">
    <name type="scientific">Spectribacter acetivorans</name>
    <dbReference type="NCBI Taxonomy" id="3075603"/>
    <lineage>
        <taxon>Bacteria</taxon>
        <taxon>Pseudomonadati</taxon>
        <taxon>Pseudomonadota</taxon>
        <taxon>Gammaproteobacteria</taxon>
        <taxon>Salinisphaerales</taxon>
        <taxon>Salinisphaeraceae</taxon>
        <taxon>Spectribacter</taxon>
    </lineage>
</organism>
<accession>A0ABU3B9A3</accession>
<evidence type="ECO:0000313" key="1">
    <source>
        <dbReference type="EMBL" id="MDT0618660.1"/>
    </source>
</evidence>
<name>A0ABU3B9A3_9GAMM</name>
<protein>
    <recommendedName>
        <fullName evidence="3">Anti sigma-E protein RseA N-terminal domain-containing protein</fullName>
    </recommendedName>
</protein>
<reference evidence="1 2" key="1">
    <citation type="submission" date="2023-09" db="EMBL/GenBank/DDBJ databases">
        <authorList>
            <person name="Rey-Velasco X."/>
        </authorList>
    </citation>
    <scope>NUCLEOTIDE SEQUENCE [LARGE SCALE GENOMIC DNA]</scope>
    <source>
        <strain evidence="1 2">P385</strain>
    </source>
</reference>
<proteinExistence type="predicted"/>
<comment type="caution">
    <text evidence="1">The sequence shown here is derived from an EMBL/GenBank/DDBJ whole genome shotgun (WGS) entry which is preliminary data.</text>
</comment>